<dbReference type="Proteomes" id="UP000714275">
    <property type="component" value="Unassembled WGS sequence"/>
</dbReference>
<protein>
    <submittedName>
        <fullName evidence="1">Uncharacterized protein</fullName>
    </submittedName>
</protein>
<organism evidence="1 2">
    <name type="scientific">Suillus placidus</name>
    <dbReference type="NCBI Taxonomy" id="48579"/>
    <lineage>
        <taxon>Eukaryota</taxon>
        <taxon>Fungi</taxon>
        <taxon>Dikarya</taxon>
        <taxon>Basidiomycota</taxon>
        <taxon>Agaricomycotina</taxon>
        <taxon>Agaricomycetes</taxon>
        <taxon>Agaricomycetidae</taxon>
        <taxon>Boletales</taxon>
        <taxon>Suillineae</taxon>
        <taxon>Suillaceae</taxon>
        <taxon>Suillus</taxon>
    </lineage>
</organism>
<dbReference type="AlphaFoldDB" id="A0A9P7A664"/>
<gene>
    <name evidence="1" type="ORF">EV702DRAFT_959937</name>
</gene>
<evidence type="ECO:0000313" key="1">
    <source>
        <dbReference type="EMBL" id="KAG1783204.1"/>
    </source>
</evidence>
<evidence type="ECO:0000313" key="2">
    <source>
        <dbReference type="Proteomes" id="UP000714275"/>
    </source>
</evidence>
<dbReference type="EMBL" id="JABBWD010000002">
    <property type="protein sequence ID" value="KAG1783204.1"/>
    <property type="molecule type" value="Genomic_DNA"/>
</dbReference>
<proteinExistence type="predicted"/>
<sequence>MEGRAIVPRKQQRFNVIAAKVIPFGPSKQEAFSQQLLQACISAGWSFNSITDSEVQKLFHDYIPGTTIPTRQALSGKILHAEVTRVEGEIKHTLCQGAYSVLSGDGWRDLAKIHQIAFTHTMERWVTGRHMFCTFTIHRQKKDGSTVFELMEEEYHYIKDVLLLTMIGACGDAGGDEKRGRFLFLQKYPWMLVMDCWSHQVRIIYILV</sequence>
<name>A0A9P7A664_9AGAM</name>
<dbReference type="OrthoDB" id="2617191at2759"/>
<comment type="caution">
    <text evidence="1">The sequence shown here is derived from an EMBL/GenBank/DDBJ whole genome shotgun (WGS) entry which is preliminary data.</text>
</comment>
<reference evidence="1" key="1">
    <citation type="journal article" date="2020" name="New Phytol.">
        <title>Comparative genomics reveals dynamic genome evolution in host specialist ectomycorrhizal fungi.</title>
        <authorList>
            <person name="Lofgren L.A."/>
            <person name="Nguyen N.H."/>
            <person name="Vilgalys R."/>
            <person name="Ruytinx J."/>
            <person name="Liao H.L."/>
            <person name="Branco S."/>
            <person name="Kuo A."/>
            <person name="LaButti K."/>
            <person name="Lipzen A."/>
            <person name="Andreopoulos W."/>
            <person name="Pangilinan J."/>
            <person name="Riley R."/>
            <person name="Hundley H."/>
            <person name="Na H."/>
            <person name="Barry K."/>
            <person name="Grigoriev I.V."/>
            <person name="Stajich J.E."/>
            <person name="Kennedy P.G."/>
        </authorList>
    </citation>
    <scope>NUCLEOTIDE SEQUENCE</scope>
    <source>
        <strain evidence="1">DOB743</strain>
    </source>
</reference>
<accession>A0A9P7A664</accession>
<keyword evidence="2" id="KW-1185">Reference proteome</keyword>